<keyword evidence="6" id="KW-1185">Reference proteome</keyword>
<keyword evidence="3" id="KW-0804">Transcription</keyword>
<name>A0A4Y8L1X2_9BACT</name>
<evidence type="ECO:0000259" key="4">
    <source>
        <dbReference type="PROSITE" id="PS50943"/>
    </source>
</evidence>
<dbReference type="Pfam" id="PF01381">
    <property type="entry name" value="HTH_3"/>
    <property type="match status" value="1"/>
</dbReference>
<organism evidence="5 6">
    <name type="scientific">Dysgonomonas capnocytophagoides</name>
    <dbReference type="NCBI Taxonomy" id="45254"/>
    <lineage>
        <taxon>Bacteria</taxon>
        <taxon>Pseudomonadati</taxon>
        <taxon>Bacteroidota</taxon>
        <taxon>Bacteroidia</taxon>
        <taxon>Bacteroidales</taxon>
        <taxon>Dysgonomonadaceae</taxon>
        <taxon>Dysgonomonas</taxon>
    </lineage>
</organism>
<dbReference type="PANTHER" id="PTHR40661">
    <property type="match status" value="1"/>
</dbReference>
<dbReference type="OrthoDB" id="3831186at2"/>
<evidence type="ECO:0000256" key="3">
    <source>
        <dbReference type="ARBA" id="ARBA00023163"/>
    </source>
</evidence>
<keyword evidence="2" id="KW-0238">DNA-binding</keyword>
<accession>A0A4Y8L1X2</accession>
<evidence type="ECO:0000313" key="6">
    <source>
        <dbReference type="Proteomes" id="UP000297861"/>
    </source>
</evidence>
<dbReference type="Proteomes" id="UP000297861">
    <property type="component" value="Unassembled WGS sequence"/>
</dbReference>
<keyword evidence="1" id="KW-0805">Transcription regulation</keyword>
<evidence type="ECO:0000256" key="1">
    <source>
        <dbReference type="ARBA" id="ARBA00023015"/>
    </source>
</evidence>
<feature type="domain" description="HTH cro/C1-type" evidence="4">
    <location>
        <begin position="7"/>
        <end position="61"/>
    </location>
</feature>
<dbReference type="SUPFAM" id="SSF47413">
    <property type="entry name" value="lambda repressor-like DNA-binding domains"/>
    <property type="match status" value="1"/>
</dbReference>
<dbReference type="PROSITE" id="PS50943">
    <property type="entry name" value="HTH_CROC1"/>
    <property type="match status" value="1"/>
</dbReference>
<dbReference type="GO" id="GO:0003677">
    <property type="term" value="F:DNA binding"/>
    <property type="evidence" value="ECO:0007669"/>
    <property type="project" value="UniProtKB-KW"/>
</dbReference>
<dbReference type="SMART" id="SM00530">
    <property type="entry name" value="HTH_XRE"/>
    <property type="match status" value="1"/>
</dbReference>
<dbReference type="PANTHER" id="PTHR40661:SF3">
    <property type="entry name" value="FELS-1 PROPHAGE TRANSCRIPTIONAL REGULATOR"/>
    <property type="match status" value="1"/>
</dbReference>
<evidence type="ECO:0000256" key="2">
    <source>
        <dbReference type="ARBA" id="ARBA00023125"/>
    </source>
</evidence>
<dbReference type="InterPro" id="IPR001387">
    <property type="entry name" value="Cro/C1-type_HTH"/>
</dbReference>
<dbReference type="EMBL" id="SOML01000007">
    <property type="protein sequence ID" value="TFD95502.1"/>
    <property type="molecule type" value="Genomic_DNA"/>
</dbReference>
<comment type="caution">
    <text evidence="5">The sequence shown here is derived from an EMBL/GenBank/DDBJ whole genome shotgun (WGS) entry which is preliminary data.</text>
</comment>
<gene>
    <name evidence="5" type="ORF">E2605_11690</name>
</gene>
<dbReference type="InterPro" id="IPR010982">
    <property type="entry name" value="Lambda_DNA-bd_dom_sf"/>
</dbReference>
<protein>
    <submittedName>
        <fullName evidence="5">Helix-turn-helix domain-containing protein</fullName>
    </submittedName>
</protein>
<dbReference type="Gene3D" id="1.10.260.40">
    <property type="entry name" value="lambda repressor-like DNA-binding domains"/>
    <property type="match status" value="1"/>
</dbReference>
<evidence type="ECO:0000313" key="5">
    <source>
        <dbReference type="EMBL" id="TFD95502.1"/>
    </source>
</evidence>
<sequence>MTVGDRLKYVLELKDVTPYKIGKDTPVSRAMIGNYISGENEPSVKNIILIAEYLGVNLNWLLTGKGDIFQNKVESEDSGYKLDNNEKQSTVNEPIAVYGLGDDVSITDPKYKEHSLLNSINNMSQAMIISANASERNSKNMEKLINLLSKKIEDEDLENKVD</sequence>
<proteinExistence type="predicted"/>
<dbReference type="AlphaFoldDB" id="A0A4Y8L1X2"/>
<reference evidence="5 6" key="1">
    <citation type="submission" date="2019-03" db="EMBL/GenBank/DDBJ databases">
        <title>San Antonio Military Medical Center submission to MRSN (WRAIR), pending publication.</title>
        <authorList>
            <person name="Blyth D.M."/>
            <person name="Mccarthy S.L."/>
            <person name="Schall S.E."/>
            <person name="Stam J.A."/>
            <person name="Ong A.C."/>
            <person name="Mcgann P.T."/>
        </authorList>
    </citation>
    <scope>NUCLEOTIDE SEQUENCE [LARGE SCALE GENOMIC DNA]</scope>
    <source>
        <strain evidence="5 6">MRSN571793</strain>
    </source>
</reference>
<dbReference type="RefSeq" id="WP_134436553.1">
    <property type="nucleotide sequence ID" value="NZ_SOML01000007.1"/>
</dbReference>
<dbReference type="CDD" id="cd00093">
    <property type="entry name" value="HTH_XRE"/>
    <property type="match status" value="1"/>
</dbReference>